<evidence type="ECO:0000256" key="3">
    <source>
        <dbReference type="SAM" id="SignalP"/>
    </source>
</evidence>
<accession>A0A2L1GMG4</accession>
<dbReference type="InterPro" id="IPR044005">
    <property type="entry name" value="DZR_2"/>
</dbReference>
<proteinExistence type="inferred from homology"/>
<dbReference type="SUPFAM" id="SSF53271">
    <property type="entry name" value="PRTase-like"/>
    <property type="match status" value="1"/>
</dbReference>
<dbReference type="Gene3D" id="3.40.50.2020">
    <property type="match status" value="1"/>
</dbReference>
<evidence type="ECO:0000256" key="1">
    <source>
        <dbReference type="ARBA" id="ARBA00008007"/>
    </source>
</evidence>
<dbReference type="InterPro" id="IPR051910">
    <property type="entry name" value="ComF/GntX_DNA_util-trans"/>
</dbReference>
<feature type="compositionally biased region" description="Pro residues" evidence="2">
    <location>
        <begin position="243"/>
        <end position="254"/>
    </location>
</feature>
<gene>
    <name evidence="5" type="ORF">CAY53_04760</name>
</gene>
<dbReference type="PANTHER" id="PTHR47505">
    <property type="entry name" value="DNA UTILIZATION PROTEIN YHGH"/>
    <property type="match status" value="1"/>
</dbReference>
<dbReference type="PANTHER" id="PTHR47505:SF1">
    <property type="entry name" value="DNA UTILIZATION PROTEIN YHGH"/>
    <property type="match status" value="1"/>
</dbReference>
<dbReference type="KEGG" id="deo:CAY53_04760"/>
<reference evidence="5 6" key="1">
    <citation type="journal article" date="2018" name="MBio">
        <title>Insights into the evolution of host association through the isolation and characterization of a novel human periodontal pathobiont, Desulfobulbus oralis.</title>
        <authorList>
            <person name="Cross K.L."/>
            <person name="Chirania P."/>
            <person name="Xiong W."/>
            <person name="Beall C.J."/>
            <person name="Elkins J.G."/>
            <person name="Giannone R.J."/>
            <person name="Griffen A.L."/>
            <person name="Guss A.M."/>
            <person name="Hettich R.L."/>
            <person name="Joshi S.S."/>
            <person name="Mokrzan E.M."/>
            <person name="Martin R.K."/>
            <person name="Zhulin I.B."/>
            <person name="Leys E.J."/>
            <person name="Podar M."/>
        </authorList>
    </citation>
    <scope>NUCLEOTIDE SEQUENCE [LARGE SCALE GENOMIC DNA]</scope>
    <source>
        <strain evidence="5 6">ORNL</strain>
    </source>
</reference>
<keyword evidence="3" id="KW-0732">Signal</keyword>
<evidence type="ECO:0000313" key="6">
    <source>
        <dbReference type="Proteomes" id="UP000239867"/>
    </source>
</evidence>
<comment type="similarity">
    <text evidence="1">Belongs to the ComF/GntX family.</text>
</comment>
<dbReference type="EMBL" id="CP021255">
    <property type="protein sequence ID" value="AVD70875.1"/>
    <property type="molecule type" value="Genomic_DNA"/>
</dbReference>
<protein>
    <recommendedName>
        <fullName evidence="4">Double zinc ribbon domain-containing protein</fullName>
    </recommendedName>
</protein>
<feature type="region of interest" description="Disordered" evidence="2">
    <location>
        <begin position="237"/>
        <end position="260"/>
    </location>
</feature>
<sequence>MGAELRHLLRALADLLFPPCCLACGTALPAGLPPLCCADCLARLPAIHAPICSCCGTPFQAGTSHLCGACLAKGPDFALARSPFCYEGVLRDALLGLKFHHNFSWLPSLGALCRNSALMADLAGPDLIVPVPLHVRRLRERGFNQSLLLARHCFPMWQDKIRSDLLVRTRYTTPQTALDGGARRRNLQHAFAADSEVAGKKILLVDDVFTTGTTVAACSQALLLAGAGRVEVFTPARSVQPLQRPPIPGTPQPAPDQSRQ</sequence>
<feature type="chain" id="PRO_5014766085" description="Double zinc ribbon domain-containing protein" evidence="3">
    <location>
        <begin position="24"/>
        <end position="260"/>
    </location>
</feature>
<name>A0A2L1GMG4_9BACT</name>
<evidence type="ECO:0000259" key="4">
    <source>
        <dbReference type="Pfam" id="PF18912"/>
    </source>
</evidence>
<organism evidence="5 6">
    <name type="scientific">Desulfobulbus oralis</name>
    <dbReference type="NCBI Taxonomy" id="1986146"/>
    <lineage>
        <taxon>Bacteria</taxon>
        <taxon>Pseudomonadati</taxon>
        <taxon>Thermodesulfobacteriota</taxon>
        <taxon>Desulfobulbia</taxon>
        <taxon>Desulfobulbales</taxon>
        <taxon>Desulfobulbaceae</taxon>
        <taxon>Desulfobulbus</taxon>
    </lineage>
</organism>
<evidence type="ECO:0000313" key="5">
    <source>
        <dbReference type="EMBL" id="AVD70875.1"/>
    </source>
</evidence>
<dbReference type="CDD" id="cd06223">
    <property type="entry name" value="PRTases_typeI"/>
    <property type="match status" value="1"/>
</dbReference>
<dbReference type="InterPro" id="IPR000836">
    <property type="entry name" value="PRTase_dom"/>
</dbReference>
<dbReference type="Pfam" id="PF18912">
    <property type="entry name" value="DZR_2"/>
    <property type="match status" value="1"/>
</dbReference>
<dbReference type="AlphaFoldDB" id="A0A2L1GMG4"/>
<keyword evidence="6" id="KW-1185">Reference proteome</keyword>
<feature type="domain" description="Double zinc ribbon" evidence="4">
    <location>
        <begin position="13"/>
        <end position="71"/>
    </location>
</feature>
<feature type="signal peptide" evidence="3">
    <location>
        <begin position="1"/>
        <end position="23"/>
    </location>
</feature>
<evidence type="ECO:0000256" key="2">
    <source>
        <dbReference type="SAM" id="MobiDB-lite"/>
    </source>
</evidence>
<dbReference type="InterPro" id="IPR029057">
    <property type="entry name" value="PRTase-like"/>
</dbReference>
<dbReference type="Proteomes" id="UP000239867">
    <property type="component" value="Chromosome"/>
</dbReference>